<dbReference type="InParanoid" id="A0A6I8UIE9"/>
<dbReference type="CDD" id="cd23158">
    <property type="entry name" value="Prefoldin_UXT"/>
    <property type="match status" value="1"/>
</dbReference>
<dbReference type="InterPro" id="IPR004127">
    <property type="entry name" value="Prefoldin_subunit_alpha"/>
</dbReference>
<gene>
    <name evidence="2" type="primary">Uxt</name>
</gene>
<dbReference type="SUPFAM" id="SSF46579">
    <property type="entry name" value="Prefoldin"/>
    <property type="match status" value="1"/>
</dbReference>
<sequence length="186" mass="21747">MLDASMFFYITISNKNKQTSAKMYENSTGVAYERIQRGPQPDTHQARITQIEEFINEVLKRDLRELENWIGQYNQEIMEYVQLKNTLQTFDAHLPEGYKTQVNIGSNVFMQARVSQMDKILVNVGKDVFLEMSMAEAERFSDVRIKILTKEADVLRDESIKKRTQIKMSLLAIGEREKLMQEEARQ</sequence>
<dbReference type="RefSeq" id="XP_001356028.3">
    <property type="nucleotide sequence ID" value="XM_001355992.4"/>
</dbReference>
<dbReference type="Pfam" id="PF02996">
    <property type="entry name" value="Prefoldin"/>
    <property type="match status" value="1"/>
</dbReference>
<proteinExistence type="predicted"/>
<dbReference type="AlphaFoldDB" id="A0A6I8UIE9"/>
<dbReference type="ExpressionAtlas" id="A0A6I8UIE9">
    <property type="expression patterns" value="baseline"/>
</dbReference>
<protein>
    <submittedName>
        <fullName evidence="2">Protein UXT</fullName>
    </submittedName>
</protein>
<dbReference type="FunFam" id="1.10.287.370:FF:000034">
    <property type="entry name" value="GM15993"/>
    <property type="match status" value="1"/>
</dbReference>
<dbReference type="Proteomes" id="UP000001819">
    <property type="component" value="Chromosome 4"/>
</dbReference>
<dbReference type="InterPro" id="IPR009053">
    <property type="entry name" value="Prefoldin"/>
</dbReference>
<reference evidence="2" key="1">
    <citation type="submission" date="2025-08" db="UniProtKB">
        <authorList>
            <consortium name="RefSeq"/>
        </authorList>
    </citation>
    <scope>IDENTIFICATION</scope>
    <source>
        <strain evidence="2">MV-25-SWS-2005</strain>
        <tissue evidence="2">Whole body</tissue>
    </source>
</reference>
<dbReference type="Bgee" id="FBgn0073649">
    <property type="expression patterns" value="Expressed in female reproductive system and 2 other cell types or tissues"/>
</dbReference>
<keyword evidence="1" id="KW-1185">Reference proteome</keyword>
<dbReference type="FunCoup" id="A0A6I8UIE9">
    <property type="interactions" value="388"/>
</dbReference>
<name>A0A6I8UIE9_DROPS</name>
<evidence type="ECO:0000313" key="2">
    <source>
        <dbReference type="RefSeq" id="XP_001356028.3"/>
    </source>
</evidence>
<accession>A0A6I8UIE9</accession>
<evidence type="ECO:0000313" key="1">
    <source>
        <dbReference type="Proteomes" id="UP000001819"/>
    </source>
</evidence>
<dbReference type="KEGG" id="dpo:4816603"/>
<organism evidence="1 2">
    <name type="scientific">Drosophila pseudoobscura pseudoobscura</name>
    <name type="common">Fruit fly</name>
    <dbReference type="NCBI Taxonomy" id="46245"/>
    <lineage>
        <taxon>Eukaryota</taxon>
        <taxon>Metazoa</taxon>
        <taxon>Ecdysozoa</taxon>
        <taxon>Arthropoda</taxon>
        <taxon>Hexapoda</taxon>
        <taxon>Insecta</taxon>
        <taxon>Pterygota</taxon>
        <taxon>Neoptera</taxon>
        <taxon>Endopterygota</taxon>
        <taxon>Diptera</taxon>
        <taxon>Brachycera</taxon>
        <taxon>Muscomorpha</taxon>
        <taxon>Ephydroidea</taxon>
        <taxon>Drosophilidae</taxon>
        <taxon>Drosophila</taxon>
        <taxon>Sophophora</taxon>
    </lineage>
</organism>
<dbReference type="NCBIfam" id="TIGR00293">
    <property type="entry name" value="prefoldin subunit alpha"/>
    <property type="match status" value="1"/>
</dbReference>
<dbReference type="Gene3D" id="1.10.287.370">
    <property type="match status" value="1"/>
</dbReference>